<accession>A0A921N2B6</accession>
<feature type="domain" description="DNA primase/nucleoside triphosphatase C-terminal" evidence="1">
    <location>
        <begin position="17"/>
        <end position="72"/>
    </location>
</feature>
<reference evidence="2" key="2">
    <citation type="submission" date="2021-09" db="EMBL/GenBank/DDBJ databases">
        <authorList>
            <person name="Gilroy R."/>
        </authorList>
    </citation>
    <scope>NUCLEOTIDE SEQUENCE</scope>
    <source>
        <strain evidence="2">1277</strain>
    </source>
</reference>
<comment type="caution">
    <text evidence="2">The sequence shown here is derived from an EMBL/GenBank/DDBJ whole genome shotgun (WGS) entry which is preliminary data.</text>
</comment>
<evidence type="ECO:0000313" key="2">
    <source>
        <dbReference type="EMBL" id="HJG97099.1"/>
    </source>
</evidence>
<proteinExistence type="predicted"/>
<feature type="non-terminal residue" evidence="2">
    <location>
        <position position="1"/>
    </location>
</feature>
<dbReference type="Proteomes" id="UP000776700">
    <property type="component" value="Unassembled WGS sequence"/>
</dbReference>
<dbReference type="InterPro" id="IPR004968">
    <property type="entry name" value="DNA_primase/NTPase_C"/>
</dbReference>
<organism evidence="2 3">
    <name type="scientific">Romboutsia timonensis</name>
    <dbReference type="NCBI Taxonomy" id="1776391"/>
    <lineage>
        <taxon>Bacteria</taxon>
        <taxon>Bacillati</taxon>
        <taxon>Bacillota</taxon>
        <taxon>Clostridia</taxon>
        <taxon>Peptostreptococcales</taxon>
        <taxon>Peptostreptococcaceae</taxon>
        <taxon>Romboutsia</taxon>
    </lineage>
</organism>
<sequence>WTISNEMNEEIRKYKAENDSVIQFFDECLEKTTIEDAHLEAPTLYDVYKDWCMETNQKPVTRKIFSNRFTKLGIEVKPKQVKKPSGKKTVRCFIGLKFQETMDFDADGLYKLKAVM</sequence>
<dbReference type="EMBL" id="DYUB01000260">
    <property type="protein sequence ID" value="HJG97099.1"/>
    <property type="molecule type" value="Genomic_DNA"/>
</dbReference>
<dbReference type="Pfam" id="PF03288">
    <property type="entry name" value="Pox_D5"/>
    <property type="match status" value="1"/>
</dbReference>
<dbReference type="AlphaFoldDB" id="A0A921N2B6"/>
<reference evidence="2" key="1">
    <citation type="journal article" date="2021" name="PeerJ">
        <title>Extensive microbial diversity within the chicken gut microbiome revealed by metagenomics and culture.</title>
        <authorList>
            <person name="Gilroy R."/>
            <person name="Ravi A."/>
            <person name="Getino M."/>
            <person name="Pursley I."/>
            <person name="Horton D.L."/>
            <person name="Alikhan N.F."/>
            <person name="Baker D."/>
            <person name="Gharbi K."/>
            <person name="Hall N."/>
            <person name="Watson M."/>
            <person name="Adriaenssens E.M."/>
            <person name="Foster-Nyarko E."/>
            <person name="Jarju S."/>
            <person name="Secka A."/>
            <person name="Antonio M."/>
            <person name="Oren A."/>
            <person name="Chaudhuri R.R."/>
            <person name="La Ragione R."/>
            <person name="Hildebrand F."/>
            <person name="Pallen M.J."/>
        </authorList>
    </citation>
    <scope>NUCLEOTIDE SEQUENCE</scope>
    <source>
        <strain evidence="2">1277</strain>
    </source>
</reference>
<protein>
    <recommendedName>
        <fullName evidence="1">DNA primase/nucleoside triphosphatase C-terminal domain-containing protein</fullName>
    </recommendedName>
</protein>
<gene>
    <name evidence="2" type="ORF">K8V90_08375</name>
</gene>
<name>A0A921N2B6_9FIRM</name>
<evidence type="ECO:0000259" key="1">
    <source>
        <dbReference type="Pfam" id="PF03288"/>
    </source>
</evidence>
<evidence type="ECO:0000313" key="3">
    <source>
        <dbReference type="Proteomes" id="UP000776700"/>
    </source>
</evidence>